<name>A0ABV0SSL5_9TELE</name>
<reference evidence="1 2" key="1">
    <citation type="submission" date="2021-06" db="EMBL/GenBank/DDBJ databases">
        <authorList>
            <person name="Palmer J.M."/>
        </authorList>
    </citation>
    <scope>NUCLEOTIDE SEQUENCE [LARGE SCALE GENOMIC DNA]</scope>
    <source>
        <strain evidence="2">if_2019</strain>
        <tissue evidence="1">Muscle</tissue>
    </source>
</reference>
<proteinExistence type="predicted"/>
<evidence type="ECO:0000313" key="2">
    <source>
        <dbReference type="Proteomes" id="UP001482620"/>
    </source>
</evidence>
<sequence>MRCLWSYDVSRHDTEQTSLLCSPLSKGHCSISVLLLSEATLQTNSPEYGGISLEKIREQKRDPRERVDVTFWQWVGESSRHATHDWLKSLSSVIGHQKRKNNGAFHLYSEVGIFHTTSQCSEDEMFQPCLYEQNTT</sequence>
<dbReference type="EMBL" id="JAHRIQ010009183">
    <property type="protein sequence ID" value="MEQ2223590.1"/>
    <property type="molecule type" value="Genomic_DNA"/>
</dbReference>
<organism evidence="1 2">
    <name type="scientific">Ilyodon furcidens</name>
    <name type="common">goldbreast splitfin</name>
    <dbReference type="NCBI Taxonomy" id="33524"/>
    <lineage>
        <taxon>Eukaryota</taxon>
        <taxon>Metazoa</taxon>
        <taxon>Chordata</taxon>
        <taxon>Craniata</taxon>
        <taxon>Vertebrata</taxon>
        <taxon>Euteleostomi</taxon>
        <taxon>Actinopterygii</taxon>
        <taxon>Neopterygii</taxon>
        <taxon>Teleostei</taxon>
        <taxon>Neoteleostei</taxon>
        <taxon>Acanthomorphata</taxon>
        <taxon>Ovalentaria</taxon>
        <taxon>Atherinomorphae</taxon>
        <taxon>Cyprinodontiformes</taxon>
        <taxon>Goodeidae</taxon>
        <taxon>Ilyodon</taxon>
    </lineage>
</organism>
<comment type="caution">
    <text evidence="1">The sequence shown here is derived from an EMBL/GenBank/DDBJ whole genome shotgun (WGS) entry which is preliminary data.</text>
</comment>
<gene>
    <name evidence="1" type="ORF">ILYODFUR_038183</name>
</gene>
<evidence type="ECO:0000313" key="1">
    <source>
        <dbReference type="EMBL" id="MEQ2223590.1"/>
    </source>
</evidence>
<accession>A0ABV0SSL5</accession>
<dbReference type="Proteomes" id="UP001482620">
    <property type="component" value="Unassembled WGS sequence"/>
</dbReference>
<protein>
    <submittedName>
        <fullName evidence="1">Uncharacterized protein</fullName>
    </submittedName>
</protein>
<keyword evidence="2" id="KW-1185">Reference proteome</keyword>